<dbReference type="InterPro" id="IPR013216">
    <property type="entry name" value="Methyltransf_11"/>
</dbReference>
<keyword evidence="3" id="KW-1185">Reference proteome</keyword>
<accession>A0A2T1E922</accession>
<organism evidence="2 3">
    <name type="scientific">Stenomitos frigidus ULC18</name>
    <dbReference type="NCBI Taxonomy" id="2107698"/>
    <lineage>
        <taxon>Bacteria</taxon>
        <taxon>Bacillati</taxon>
        <taxon>Cyanobacteriota</taxon>
        <taxon>Cyanophyceae</taxon>
        <taxon>Leptolyngbyales</taxon>
        <taxon>Leptolyngbyaceae</taxon>
        <taxon>Stenomitos</taxon>
    </lineage>
</organism>
<name>A0A2T1E922_9CYAN</name>
<evidence type="ECO:0000259" key="1">
    <source>
        <dbReference type="Pfam" id="PF08241"/>
    </source>
</evidence>
<evidence type="ECO:0000313" key="3">
    <source>
        <dbReference type="Proteomes" id="UP000239576"/>
    </source>
</evidence>
<dbReference type="Pfam" id="PF08241">
    <property type="entry name" value="Methyltransf_11"/>
    <property type="match status" value="1"/>
</dbReference>
<dbReference type="SUPFAM" id="SSF53335">
    <property type="entry name" value="S-adenosyl-L-methionine-dependent methyltransferases"/>
    <property type="match status" value="1"/>
</dbReference>
<reference evidence="2 3" key="2">
    <citation type="submission" date="2018-03" db="EMBL/GenBank/DDBJ databases">
        <title>The ancient ancestry and fast evolution of plastids.</title>
        <authorList>
            <person name="Moore K.R."/>
            <person name="Magnabosco C."/>
            <person name="Momper L."/>
            <person name="Gold D.A."/>
            <person name="Bosak T."/>
            <person name="Fournier G.P."/>
        </authorList>
    </citation>
    <scope>NUCLEOTIDE SEQUENCE [LARGE SCALE GENOMIC DNA]</scope>
    <source>
        <strain evidence="2 3">ULC18</strain>
    </source>
</reference>
<reference evidence="3" key="1">
    <citation type="submission" date="2018-02" db="EMBL/GenBank/DDBJ databases">
        <authorList>
            <person name="Moore K."/>
            <person name="Momper L."/>
        </authorList>
    </citation>
    <scope>NUCLEOTIDE SEQUENCE [LARGE SCALE GENOMIC DNA]</scope>
    <source>
        <strain evidence="3">ULC18</strain>
    </source>
</reference>
<dbReference type="GO" id="GO:0008757">
    <property type="term" value="F:S-adenosylmethionine-dependent methyltransferase activity"/>
    <property type="evidence" value="ECO:0007669"/>
    <property type="project" value="InterPro"/>
</dbReference>
<protein>
    <submittedName>
        <fullName evidence="2">SAM-dependent methyltransferase</fullName>
    </submittedName>
</protein>
<evidence type="ECO:0000313" key="2">
    <source>
        <dbReference type="EMBL" id="PSB29249.1"/>
    </source>
</evidence>
<dbReference type="RefSeq" id="WP_106256473.1">
    <property type="nucleotide sequence ID" value="NZ_CAWNSW010000157.1"/>
</dbReference>
<dbReference type="CDD" id="cd02440">
    <property type="entry name" value="AdoMet_MTases"/>
    <property type="match status" value="1"/>
</dbReference>
<dbReference type="OrthoDB" id="527763at2"/>
<dbReference type="Proteomes" id="UP000239576">
    <property type="component" value="Unassembled WGS sequence"/>
</dbReference>
<comment type="caution">
    <text evidence="2">The sequence shown here is derived from an EMBL/GenBank/DDBJ whole genome shotgun (WGS) entry which is preliminary data.</text>
</comment>
<dbReference type="Gene3D" id="3.40.50.150">
    <property type="entry name" value="Vaccinia Virus protein VP39"/>
    <property type="match status" value="1"/>
</dbReference>
<gene>
    <name evidence="2" type="ORF">C7B82_11680</name>
</gene>
<sequence length="247" mass="27681">MAKKHESESQGAFSSNSYLSSLKTPQDWQSQIAAVSVRFNREYRGEAFDLPEEVEAMPIFRERTSGSLQAKLTSPFWDVAQPKKNQHCLDIGCGVSFLIYPWREWEALFYGQEISDVARDILNARGPQLNSKLFKGVALGAAHQLSYEAKQFDLAIATGVSCYYPLDYWAAVLAEAKRVLKPGGVFVFDAIDPETPLAENWAILEMYLGTEVFLEPIAAWKKLIQTAGGKVVKTLPGEVFQLFKVQF</sequence>
<dbReference type="EMBL" id="PVWK01000063">
    <property type="protein sequence ID" value="PSB29249.1"/>
    <property type="molecule type" value="Genomic_DNA"/>
</dbReference>
<dbReference type="AlphaFoldDB" id="A0A2T1E922"/>
<dbReference type="GO" id="GO:0032259">
    <property type="term" value="P:methylation"/>
    <property type="evidence" value="ECO:0007669"/>
    <property type="project" value="UniProtKB-KW"/>
</dbReference>
<keyword evidence="2" id="KW-0489">Methyltransferase</keyword>
<feature type="domain" description="Methyltransferase type 11" evidence="1">
    <location>
        <begin position="89"/>
        <end position="188"/>
    </location>
</feature>
<keyword evidence="2" id="KW-0808">Transferase</keyword>
<dbReference type="InterPro" id="IPR029063">
    <property type="entry name" value="SAM-dependent_MTases_sf"/>
</dbReference>
<proteinExistence type="predicted"/>